<evidence type="ECO:0000256" key="4">
    <source>
        <dbReference type="RuleBase" id="RU003946"/>
    </source>
</evidence>
<reference evidence="6 7" key="2">
    <citation type="submission" date="2012-02" db="EMBL/GenBank/DDBJ databases">
        <title>Improved High-Quality Draft sequence of Desulfobacter postgatei 2ac9.</title>
        <authorList>
            <consortium name="US DOE Joint Genome Institute"/>
            <person name="Lucas S."/>
            <person name="Han J."/>
            <person name="Lapidus A."/>
            <person name="Cheng J.-F."/>
            <person name="Goodwin L."/>
            <person name="Pitluck S."/>
            <person name="Peters L."/>
            <person name="Ovchinnikova G."/>
            <person name="Held B."/>
            <person name="Detter J.C."/>
            <person name="Han C."/>
            <person name="Tapia R."/>
            <person name="Land M."/>
            <person name="Hauser L."/>
            <person name="Kyrpides N."/>
            <person name="Ivanova N."/>
            <person name="Pagani I."/>
            <person name="Orellana R."/>
            <person name="Lovley D."/>
            <person name="Woyke T."/>
        </authorList>
    </citation>
    <scope>NUCLEOTIDE SEQUENCE [LARGE SCALE GENOMIC DNA]</scope>
    <source>
        <strain evidence="6 7">2ac9</strain>
    </source>
</reference>
<feature type="binding site" evidence="3">
    <location>
        <position position="36"/>
    </location>
    <ligand>
        <name>Mg(2+)</name>
        <dbReference type="ChEBI" id="CHEBI:18420"/>
    </ligand>
</feature>
<keyword evidence="5" id="KW-0732">Signal</keyword>
<dbReference type="CDD" id="cd16012">
    <property type="entry name" value="ALP"/>
    <property type="match status" value="1"/>
</dbReference>
<feature type="binding site" evidence="3">
    <location>
        <position position="294"/>
    </location>
    <ligand>
        <name>Zn(2+)</name>
        <dbReference type="ChEBI" id="CHEBI:29105"/>
        <label>2</label>
    </ligand>
</feature>
<feature type="binding site" evidence="3">
    <location>
        <position position="289"/>
    </location>
    <ligand>
        <name>Mg(2+)</name>
        <dbReference type="ChEBI" id="CHEBI:18420"/>
    </ligand>
</feature>
<proteinExistence type="inferred from homology"/>
<dbReference type="Pfam" id="PF00245">
    <property type="entry name" value="Alk_phosphatase"/>
    <property type="match status" value="2"/>
</dbReference>
<keyword evidence="3" id="KW-0862">Zinc</keyword>
<dbReference type="STRING" id="879212.DespoDRAFT_01020"/>
<gene>
    <name evidence="6" type="ORF">DespoDRAFT_01020</name>
</gene>
<dbReference type="PANTHER" id="PTHR11596">
    <property type="entry name" value="ALKALINE PHOSPHATASE"/>
    <property type="match status" value="1"/>
</dbReference>
<accession>I5B0I0</accession>
<reference evidence="6 7" key="1">
    <citation type="submission" date="2011-09" db="EMBL/GenBank/DDBJ databases">
        <authorList>
            <consortium name="US DOE Joint Genome Institute (JGI-PGF)"/>
            <person name="Lucas S."/>
            <person name="Han J."/>
            <person name="Lapidus A."/>
            <person name="Cheng J.-F."/>
            <person name="Goodwin L."/>
            <person name="Pitluck S."/>
            <person name="Peters L."/>
            <person name="Land M.L."/>
            <person name="Hauser L."/>
            <person name="Orellana R."/>
            <person name="Lovley D."/>
            <person name="Woyke T.J."/>
        </authorList>
    </citation>
    <scope>NUCLEOTIDE SEQUENCE [LARGE SCALE GENOMIC DNA]</scope>
    <source>
        <strain evidence="6 7">2ac9</strain>
    </source>
</reference>
<keyword evidence="7" id="KW-1185">Reference proteome</keyword>
<dbReference type="HOGENOM" id="CLU_008539_5_0_7"/>
<dbReference type="InterPro" id="IPR001952">
    <property type="entry name" value="Alkaline_phosphatase"/>
</dbReference>
<feature type="chain" id="PRO_5003699494" evidence="5">
    <location>
        <begin position="25"/>
        <end position="506"/>
    </location>
</feature>
<keyword evidence="3" id="KW-0460">Magnesium</keyword>
<feature type="binding site" evidence="3">
    <location>
        <position position="148"/>
    </location>
    <ligand>
        <name>Mg(2+)</name>
        <dbReference type="ChEBI" id="CHEBI:18420"/>
    </ligand>
</feature>
<feature type="binding site" evidence="3">
    <location>
        <position position="146"/>
    </location>
    <ligand>
        <name>Mg(2+)</name>
        <dbReference type="ChEBI" id="CHEBI:18420"/>
    </ligand>
</feature>
<evidence type="ECO:0000256" key="5">
    <source>
        <dbReference type="SAM" id="SignalP"/>
    </source>
</evidence>
<feature type="binding site" evidence="3">
    <location>
        <position position="338"/>
    </location>
    <ligand>
        <name>Zn(2+)</name>
        <dbReference type="ChEBI" id="CHEBI:29105"/>
        <label>2</label>
    </ligand>
</feature>
<dbReference type="Proteomes" id="UP000005778">
    <property type="component" value="Chromosome"/>
</dbReference>
<name>I5B0I0_9BACT</name>
<keyword evidence="3" id="KW-0479">Metal-binding</keyword>
<evidence type="ECO:0000256" key="1">
    <source>
        <dbReference type="ARBA" id="ARBA00022553"/>
    </source>
</evidence>
<dbReference type="InterPro" id="IPR017850">
    <property type="entry name" value="Alkaline_phosphatase_core_sf"/>
</dbReference>
<dbReference type="SMART" id="SM00098">
    <property type="entry name" value="alkPPc"/>
    <property type="match status" value="1"/>
</dbReference>
<comment type="similarity">
    <text evidence="4">Belongs to the alkaline phosphatase family.</text>
</comment>
<comment type="cofactor">
    <cofactor evidence="3">
        <name>Zn(2+)</name>
        <dbReference type="ChEBI" id="CHEBI:29105"/>
    </cofactor>
    <text evidence="3">Binds 2 Zn(2+) ions.</text>
</comment>
<dbReference type="SUPFAM" id="SSF53649">
    <property type="entry name" value="Alkaline phosphatase-like"/>
    <property type="match status" value="1"/>
</dbReference>
<feature type="binding site" evidence="3">
    <location>
        <position position="36"/>
    </location>
    <ligand>
        <name>Zn(2+)</name>
        <dbReference type="ChEBI" id="CHEBI:29105"/>
        <label>2</label>
    </ligand>
</feature>
<dbReference type="EMBL" id="CM001488">
    <property type="protein sequence ID" value="EIM62993.1"/>
    <property type="molecule type" value="Genomic_DNA"/>
</dbReference>
<sequence length="506" mass="55281">MKKIGLVVVFVTTMFTLAATAAFASNPKYVFFFLGDGMANAQIQTTEAYLTTANGDSATLATDLQKSENRLNMTQMPVHGMQMTYDAYALMTDSASSATAFSCGIKTKSGVINMNPEGTVSYKSVAQLAHEKGMKVGVISSVSLDHATPAAYYASVASRNNYADIEIQLAESGYEFFGGGGMKKYDTDEAVQTAIEENGYTILNDRESIMALNNEPMDKVICINPWLQDSSAMPYAIDRPETNVSLAEMTQVAISVLHGDNQEQNNKNRAWKKNRSRQNSRNGFFLMVEGGKIDWACHANDAMAAIGDTLAFDDAVGVALEFYKKYPNDTLIIVTGDHETGGMTIGHATTKYGAHYEKLLGQTNSFVYFDQEVLPKFGCRASLSADSDMLEKIYEKFGLVYSELNDYQKEKLDDAYVQSVCGGNTNSEAENTYLYGGYEALTVTLTHILNENASIGWTSYSHTGVPVSVFATGADAELFNGFYDNTDIAKKIAKALNIHESLPVLK</sequence>
<dbReference type="GO" id="GO:0004035">
    <property type="term" value="F:alkaline phosphatase activity"/>
    <property type="evidence" value="ECO:0007669"/>
    <property type="project" value="TreeGrafter"/>
</dbReference>
<dbReference type="eggNOG" id="COG1785">
    <property type="taxonomic scope" value="Bacteria"/>
</dbReference>
<dbReference type="RefSeq" id="WP_004071844.1">
    <property type="nucleotide sequence ID" value="NZ_CM001488.1"/>
</dbReference>
<dbReference type="AlphaFoldDB" id="I5B0I0"/>
<evidence type="ECO:0000256" key="3">
    <source>
        <dbReference type="PIRSR" id="PIRSR601952-2"/>
    </source>
</evidence>
<dbReference type="PANTHER" id="PTHR11596:SF5">
    <property type="entry name" value="ALKALINE PHOSPHATASE"/>
    <property type="match status" value="1"/>
</dbReference>
<dbReference type="Gene3D" id="3.40.720.10">
    <property type="entry name" value="Alkaline Phosphatase, subunit A"/>
    <property type="match status" value="2"/>
</dbReference>
<dbReference type="GO" id="GO:0046872">
    <property type="term" value="F:metal ion binding"/>
    <property type="evidence" value="ECO:0007669"/>
    <property type="project" value="UniProtKB-KW"/>
</dbReference>
<feature type="binding site" evidence="3">
    <location>
        <position position="337"/>
    </location>
    <ligand>
        <name>Zn(2+)</name>
        <dbReference type="ChEBI" id="CHEBI:29105"/>
        <label>2</label>
    </ligand>
</feature>
<dbReference type="PRINTS" id="PR00113">
    <property type="entry name" value="ALKPHPHTASE"/>
</dbReference>
<comment type="cofactor">
    <cofactor evidence="3">
        <name>Mg(2+)</name>
        <dbReference type="ChEBI" id="CHEBI:18420"/>
    </cofactor>
    <text evidence="3">Binds 1 Mg(2+) ion.</text>
</comment>
<feature type="binding site" evidence="3">
    <location>
        <position position="298"/>
    </location>
    <ligand>
        <name>Zn(2+)</name>
        <dbReference type="ChEBI" id="CHEBI:29105"/>
        <label>2</label>
    </ligand>
</feature>
<feature type="binding site" evidence="3">
    <location>
        <position position="462"/>
    </location>
    <ligand>
        <name>Zn(2+)</name>
        <dbReference type="ChEBI" id="CHEBI:29105"/>
        <label>2</label>
    </ligand>
</feature>
<evidence type="ECO:0000256" key="2">
    <source>
        <dbReference type="PIRSR" id="PIRSR601952-1"/>
    </source>
</evidence>
<feature type="active site" description="Phosphoserine intermediate" evidence="2">
    <location>
        <position position="94"/>
    </location>
</feature>
<dbReference type="OrthoDB" id="9794455at2"/>
<feature type="signal peptide" evidence="5">
    <location>
        <begin position="1"/>
        <end position="24"/>
    </location>
</feature>
<evidence type="ECO:0000313" key="7">
    <source>
        <dbReference type="Proteomes" id="UP000005778"/>
    </source>
</evidence>
<organism evidence="6 7">
    <name type="scientific">Desulfobacter postgatei 2ac9</name>
    <dbReference type="NCBI Taxonomy" id="879212"/>
    <lineage>
        <taxon>Bacteria</taxon>
        <taxon>Pseudomonadati</taxon>
        <taxon>Thermodesulfobacteriota</taxon>
        <taxon>Desulfobacteria</taxon>
        <taxon>Desulfobacterales</taxon>
        <taxon>Desulfobacteraceae</taxon>
        <taxon>Desulfobacter</taxon>
    </lineage>
</organism>
<evidence type="ECO:0000313" key="6">
    <source>
        <dbReference type="EMBL" id="EIM62993.1"/>
    </source>
</evidence>
<protein>
    <submittedName>
        <fullName evidence="6">Alkaline phosphatase</fullName>
    </submittedName>
</protein>
<keyword evidence="1" id="KW-0597">Phosphoprotein</keyword>